<dbReference type="InterPro" id="IPR008930">
    <property type="entry name" value="Terpenoid_cyclase/PrenylTrfase"/>
</dbReference>
<dbReference type="Gene3D" id="1.50.10.20">
    <property type="match status" value="2"/>
</dbReference>
<sequence length="640" mass="68982">MTTVRSLGKLESLLSVGARHSGLDLDDVLSLGRALLGPPYAGSRALRGGRSGLNNDGCPLQLCFTATAEGHRARLIVDPAWWHGDPGSRLAASRRVLTDAMRLRGAERLEPLADRLFEVIDRGNQALPGFIWIGAGLDRPGVAMYLDAGPFGRQGAWEKADWWLGGAAADRVHRLTEELRGHATVASIGCEGTGPGHVIGKLYVRLDHSVRLTRLGVDLLTDPAFAVFLARTVGSQGMNLRGMVLSLGFDLATGKVVDAKIDLCGHCLPLDHTGWTDVLTDVSATLGLRQLPLREELPARSCDVAFAGLGVTAGGRRRLNVYLRPRVEDITVTAESRPDRLRTACHAAADYLCGLQHDTGWWADYQLPVGASTQWVTAFAGLALARTAAATGDAVARSAAEAAARWLLRHRGYPAGWGYNDRTGADAGSTAVAIRLFRALGIRVRREDERWLLGHWRPAGGFATYEGPGCWGDAHPCVTAMAAMALSETDLRGLRGEVAAYVRRTLGPDGTWPAYWWRSHCYSTFHHLTLLRRLGTSGERVAPSPRLVVPAHASAFETAYLAGAAWLRGDTAQADRLLAGLLAGQRFDGSWPGAANLRVTDPDCAKPWETPRGELYVDQRGVMTTSSVLLVLSEMIGGRP</sequence>
<evidence type="ECO:0008006" key="3">
    <source>
        <dbReference type="Google" id="ProtNLM"/>
    </source>
</evidence>
<name>A0ABT9KUK2_9ACTN</name>
<dbReference type="CDD" id="cd00688">
    <property type="entry name" value="ISOPREN_C2_like"/>
    <property type="match status" value="1"/>
</dbReference>
<accession>A0ABT9KUK2</accession>
<dbReference type="Proteomes" id="UP001234880">
    <property type="component" value="Unassembled WGS sequence"/>
</dbReference>
<dbReference type="SUPFAM" id="SSF48239">
    <property type="entry name" value="Terpenoid cyclases/Protein prenyltransferases"/>
    <property type="match status" value="1"/>
</dbReference>
<proteinExistence type="predicted"/>
<dbReference type="RefSeq" id="WP_307110711.1">
    <property type="nucleotide sequence ID" value="NZ_JAURUE010000001.1"/>
</dbReference>
<reference evidence="1 2" key="1">
    <citation type="submission" date="2023-07" db="EMBL/GenBank/DDBJ databases">
        <title>Sequencing the genomes of 1000 actinobacteria strains.</title>
        <authorList>
            <person name="Klenk H.-P."/>
        </authorList>
    </citation>
    <scope>NUCLEOTIDE SEQUENCE [LARGE SCALE GENOMIC DNA]</scope>
    <source>
        <strain evidence="1 2">DSM 41600</strain>
    </source>
</reference>
<keyword evidence="2" id="KW-1185">Reference proteome</keyword>
<protein>
    <recommendedName>
        <fullName evidence="3">Squalene cyclase C-terminal domain-containing protein</fullName>
    </recommendedName>
</protein>
<dbReference type="EMBL" id="JAURUE010000001">
    <property type="protein sequence ID" value="MDP9611076.1"/>
    <property type="molecule type" value="Genomic_DNA"/>
</dbReference>
<gene>
    <name evidence="1" type="ORF">JOF35_003353</name>
</gene>
<organism evidence="1 2">
    <name type="scientific">Streptomyces demainii</name>
    <dbReference type="NCBI Taxonomy" id="588122"/>
    <lineage>
        <taxon>Bacteria</taxon>
        <taxon>Bacillati</taxon>
        <taxon>Actinomycetota</taxon>
        <taxon>Actinomycetes</taxon>
        <taxon>Kitasatosporales</taxon>
        <taxon>Streptomycetaceae</taxon>
        <taxon>Streptomyces</taxon>
    </lineage>
</organism>
<evidence type="ECO:0000313" key="1">
    <source>
        <dbReference type="EMBL" id="MDP9611076.1"/>
    </source>
</evidence>
<comment type="caution">
    <text evidence="1">The sequence shown here is derived from an EMBL/GenBank/DDBJ whole genome shotgun (WGS) entry which is preliminary data.</text>
</comment>
<evidence type="ECO:0000313" key="2">
    <source>
        <dbReference type="Proteomes" id="UP001234880"/>
    </source>
</evidence>